<dbReference type="PROSITE" id="PS50891">
    <property type="entry name" value="LOB"/>
    <property type="match status" value="1"/>
</dbReference>
<dbReference type="AlphaFoldDB" id="A0A2Z7CF72"/>
<keyword evidence="4" id="KW-1185">Reference proteome</keyword>
<evidence type="ECO:0000256" key="1">
    <source>
        <dbReference type="ARBA" id="ARBA00005474"/>
    </source>
</evidence>
<evidence type="ECO:0000313" key="3">
    <source>
        <dbReference type="EMBL" id="KZV45680.1"/>
    </source>
</evidence>
<gene>
    <name evidence="3" type="ORF">F511_02340</name>
</gene>
<dbReference type="PANTHER" id="PTHR31301:SF12">
    <property type="entry name" value="LOB DOMAIN-CONTAINING PROTEIN 25"/>
    <property type="match status" value="1"/>
</dbReference>
<reference evidence="3 4" key="1">
    <citation type="journal article" date="2015" name="Proc. Natl. Acad. Sci. U.S.A.">
        <title>The resurrection genome of Boea hygrometrica: A blueprint for survival of dehydration.</title>
        <authorList>
            <person name="Xiao L."/>
            <person name="Yang G."/>
            <person name="Zhang L."/>
            <person name="Yang X."/>
            <person name="Zhao S."/>
            <person name="Ji Z."/>
            <person name="Zhou Q."/>
            <person name="Hu M."/>
            <person name="Wang Y."/>
            <person name="Chen M."/>
            <person name="Xu Y."/>
            <person name="Jin H."/>
            <person name="Xiao X."/>
            <person name="Hu G."/>
            <person name="Bao F."/>
            <person name="Hu Y."/>
            <person name="Wan P."/>
            <person name="Li L."/>
            <person name="Deng X."/>
            <person name="Kuang T."/>
            <person name="Xiang C."/>
            <person name="Zhu J.K."/>
            <person name="Oliver M.J."/>
            <person name="He Y."/>
        </authorList>
    </citation>
    <scope>NUCLEOTIDE SEQUENCE [LARGE SCALE GENOMIC DNA]</scope>
    <source>
        <strain evidence="4">cv. XS01</strain>
    </source>
</reference>
<dbReference type="EMBL" id="KQ996030">
    <property type="protein sequence ID" value="KZV45680.1"/>
    <property type="molecule type" value="Genomic_DNA"/>
</dbReference>
<name>A0A2Z7CF72_9LAMI</name>
<comment type="similarity">
    <text evidence="1">Belongs to the LOB domain-containing protein family.</text>
</comment>
<sequence length="128" mass="14145">MISVWWKSTSEEPTKFANAHKIFGASNFSKLLNEIPPHQREDAVNSLAYEADARLKDQVYGCVGAISVLQRQVVHLQREVDAVNADLMRYTKGVGGSTSSDSKMGIRVTYPYQYWITNNTGTGGDDGS</sequence>
<dbReference type="Proteomes" id="UP000250235">
    <property type="component" value="Unassembled WGS sequence"/>
</dbReference>
<proteinExistence type="inferred from homology"/>
<evidence type="ECO:0000259" key="2">
    <source>
        <dbReference type="PROSITE" id="PS50891"/>
    </source>
</evidence>
<accession>A0A2Z7CF72</accession>
<protein>
    <submittedName>
        <fullName evidence="3">LOB domain-containing protein 25-like</fullName>
    </submittedName>
</protein>
<feature type="domain" description="LOB" evidence="2">
    <location>
        <begin position="1"/>
        <end position="87"/>
    </location>
</feature>
<dbReference type="InterPro" id="IPR004883">
    <property type="entry name" value="LOB"/>
</dbReference>
<organism evidence="3 4">
    <name type="scientific">Dorcoceras hygrometricum</name>
    <dbReference type="NCBI Taxonomy" id="472368"/>
    <lineage>
        <taxon>Eukaryota</taxon>
        <taxon>Viridiplantae</taxon>
        <taxon>Streptophyta</taxon>
        <taxon>Embryophyta</taxon>
        <taxon>Tracheophyta</taxon>
        <taxon>Spermatophyta</taxon>
        <taxon>Magnoliopsida</taxon>
        <taxon>eudicotyledons</taxon>
        <taxon>Gunneridae</taxon>
        <taxon>Pentapetalae</taxon>
        <taxon>asterids</taxon>
        <taxon>lamiids</taxon>
        <taxon>Lamiales</taxon>
        <taxon>Gesneriaceae</taxon>
        <taxon>Didymocarpoideae</taxon>
        <taxon>Trichosporeae</taxon>
        <taxon>Loxocarpinae</taxon>
        <taxon>Dorcoceras</taxon>
    </lineage>
</organism>
<evidence type="ECO:0000313" key="4">
    <source>
        <dbReference type="Proteomes" id="UP000250235"/>
    </source>
</evidence>
<dbReference type="Pfam" id="PF03195">
    <property type="entry name" value="LOB"/>
    <property type="match status" value="1"/>
</dbReference>
<dbReference type="OrthoDB" id="1926568at2759"/>
<dbReference type="PANTHER" id="PTHR31301">
    <property type="entry name" value="LOB DOMAIN-CONTAINING PROTEIN 4-RELATED"/>
    <property type="match status" value="1"/>
</dbReference>